<organism evidence="1 2">
    <name type="scientific">Tenacibaculum vairaonense</name>
    <dbReference type="NCBI Taxonomy" id="3137860"/>
    <lineage>
        <taxon>Bacteria</taxon>
        <taxon>Pseudomonadati</taxon>
        <taxon>Bacteroidota</taxon>
        <taxon>Flavobacteriia</taxon>
        <taxon>Flavobacteriales</taxon>
        <taxon>Flavobacteriaceae</taxon>
        <taxon>Tenacibaculum</taxon>
    </lineage>
</organism>
<proteinExistence type="predicted"/>
<gene>
    <name evidence="1" type="ORF">T190115A13A_30034</name>
</gene>
<evidence type="ECO:0000313" key="1">
    <source>
        <dbReference type="EMBL" id="CAL2107188.1"/>
    </source>
</evidence>
<accession>A0ABP1FBS6</accession>
<sequence length="292" mass="34425">MKKHFILSITILTATTFFTNSIAQTNTKKLNKEGYVSYDLYGHFGIEGMYTLFNNLKEVSNAFKELKGEKVSPKDTVPASKEAMLKNLISYKKEMEQIANHENNPMYLYLNKTIKDIQSKGDSLISLDQKCSYYFFNDTVKVTQPIMSTIFIPKTFKKYTKAVVNGKTYKQLTNWEKRYKEWDTKYDIKIDRNDTKKILNIEGYKVVITEKRKDIIDDVYELYVSDNYNFPFLYYDFLTLKEDFNISGLILECKMYDASIPSLYNVYKLKEFNAKKQKHALIEVDYENYKVN</sequence>
<evidence type="ECO:0000313" key="2">
    <source>
        <dbReference type="Proteomes" id="UP001497602"/>
    </source>
</evidence>
<evidence type="ECO:0008006" key="3">
    <source>
        <dbReference type="Google" id="ProtNLM"/>
    </source>
</evidence>
<dbReference type="Proteomes" id="UP001497602">
    <property type="component" value="Unassembled WGS sequence"/>
</dbReference>
<keyword evidence="2" id="KW-1185">Reference proteome</keyword>
<protein>
    <recommendedName>
        <fullName evidence="3">GLPGLI family protein</fullName>
    </recommendedName>
</protein>
<comment type="caution">
    <text evidence="1">The sequence shown here is derived from an EMBL/GenBank/DDBJ whole genome shotgun (WGS) entry which is preliminary data.</text>
</comment>
<name>A0ABP1FBS6_9FLAO</name>
<dbReference type="RefSeq" id="WP_348738850.1">
    <property type="nucleotide sequence ID" value="NZ_CAXJRC010000033.1"/>
</dbReference>
<reference evidence="1 2" key="1">
    <citation type="submission" date="2024-05" db="EMBL/GenBank/DDBJ databases">
        <authorList>
            <person name="Duchaud E."/>
        </authorList>
    </citation>
    <scope>NUCLEOTIDE SEQUENCE [LARGE SCALE GENOMIC DNA]</scope>
    <source>
        <strain evidence="1">Ena-SAMPLE-TAB-13-05-2024-13:56:06:370-140305</strain>
    </source>
</reference>
<dbReference type="EMBL" id="CAXJRC010000033">
    <property type="protein sequence ID" value="CAL2107188.1"/>
    <property type="molecule type" value="Genomic_DNA"/>
</dbReference>